<organism evidence="1 2">
    <name type="scientific">Ruminococcus flavefaciens</name>
    <dbReference type="NCBI Taxonomy" id="1265"/>
    <lineage>
        <taxon>Bacteria</taxon>
        <taxon>Bacillati</taxon>
        <taxon>Bacillota</taxon>
        <taxon>Clostridia</taxon>
        <taxon>Eubacteriales</taxon>
        <taxon>Oscillospiraceae</taxon>
        <taxon>Ruminococcus</taxon>
    </lineage>
</organism>
<sequence length="225" mass="26131">MTMNECDIFFKQIYEKDINKHMLFYAYEFPSSEVLKYIDKLIRTPLKEFVDYIDVNNSHELIESKDVFQFSNFNDATFKLSQIIVEQGNPGLSYLDIGKLLLNDGKSRTEGAYVKYGENHAKTSSAIGLSFEMSHITFVSCIGMVINNISKLEKEKLLVRLLLRNKLIWRMYSATRIGSVNARLLFNMLSDSTYKRRKSNLLTILKILKNCSEYDFSSFVENVNF</sequence>
<protein>
    <submittedName>
        <fullName evidence="1">Uncharacterized protein</fullName>
    </submittedName>
</protein>
<name>A0A1H6IZG5_RUMFL</name>
<dbReference type="AlphaFoldDB" id="A0A1H6IZG5"/>
<evidence type="ECO:0000313" key="1">
    <source>
        <dbReference type="EMBL" id="SEH52532.1"/>
    </source>
</evidence>
<proteinExistence type="predicted"/>
<dbReference type="EMBL" id="FNWV01000003">
    <property type="protein sequence ID" value="SEH52532.1"/>
    <property type="molecule type" value="Genomic_DNA"/>
</dbReference>
<accession>A0A1H6IZG5</accession>
<dbReference type="Proteomes" id="UP000183190">
    <property type="component" value="Unassembled WGS sequence"/>
</dbReference>
<reference evidence="1 2" key="1">
    <citation type="submission" date="2016-10" db="EMBL/GenBank/DDBJ databases">
        <authorList>
            <person name="de Groot N.N."/>
        </authorList>
    </citation>
    <scope>NUCLEOTIDE SEQUENCE [LARGE SCALE GENOMIC DNA]</scope>
    <source>
        <strain evidence="1 2">YAD2003</strain>
    </source>
</reference>
<dbReference type="OrthoDB" id="3078384at2"/>
<evidence type="ECO:0000313" key="2">
    <source>
        <dbReference type="Proteomes" id="UP000183190"/>
    </source>
</evidence>
<gene>
    <name evidence="1" type="ORF">SAMN02910265_01252</name>
</gene>